<dbReference type="AlphaFoldDB" id="A0A3A4L0F0"/>
<sequence>MTPVEFEAGGLIIELAPRRMSGPLVPGWNLWGRLVWVLLLPAAALTAVLVVPAAATVVEAARARWVVVLWCAVVLAAAVVARGLWSRYAAQILRHKAIAVGLFSLPGVVAIGTLAAILGADGFLAYARTTAGVVVAVAVLGLALLAARRLRRTWIPWWPLIVPFGVAAFVAGLAFRLIFELPIDVANDIVAQNFRVQAQWLLYAILLGAAFGWTWAGALFVLLRTAIGEIEADPVQSAHVRGPDGRPTLRGLYTLLRPMLWVFGLVVGVAAARLFDVVLIAVPGSRQYVLDSATVHWWRMTTDGADPGAAAAFSLPLAVLIGVAAWLSQSPGRGAARPEPLTRPVPVRIRLEPTASRAGRLLSGARPLLRVTLVALAFLAPIVVLVVVGWIGFDGSAFDGPFAIWHDQEIWRSLRKTAVVAVIATCLLLTAALPAAYYTAALRPEHTPARIAVTFLIVLTVLPAQLYVGPIHTAIEHLGLTGTSLPLIVTHAAIGLPISTLILRGALLAPAATAEPEAPRGRALRRIRTTAARAVGAVAVLELVQVWNDFFVGLLVSGADLSPWSLLLWGEARQFNEGAAHLAAGALLCAAPPVLLVLLTWRRLLVPGLTGGVLR</sequence>
<dbReference type="SUPFAM" id="SSF161098">
    <property type="entry name" value="MetI-like"/>
    <property type="match status" value="2"/>
</dbReference>
<protein>
    <recommendedName>
        <fullName evidence="11">ABC transmembrane type-1 domain-containing protein</fullName>
    </recommendedName>
</protein>
<evidence type="ECO:0000256" key="8">
    <source>
        <dbReference type="SAM" id="Phobius"/>
    </source>
</evidence>
<evidence type="ECO:0008006" key="11">
    <source>
        <dbReference type="Google" id="ProtNLM"/>
    </source>
</evidence>
<keyword evidence="4" id="KW-0762">Sugar transport</keyword>
<accession>A0A3A4L0F0</accession>
<evidence type="ECO:0000256" key="6">
    <source>
        <dbReference type="ARBA" id="ARBA00022989"/>
    </source>
</evidence>
<dbReference type="InterPro" id="IPR050901">
    <property type="entry name" value="BP-dep_ABC_trans_perm"/>
</dbReference>
<feature type="transmembrane region" description="Helical" evidence="8">
    <location>
        <begin position="308"/>
        <end position="327"/>
    </location>
</feature>
<keyword evidence="7 8" id="KW-0472">Membrane</keyword>
<dbReference type="PANTHER" id="PTHR32243">
    <property type="entry name" value="MALTOSE TRANSPORT SYSTEM PERMEASE-RELATED"/>
    <property type="match status" value="1"/>
</dbReference>
<dbReference type="InterPro" id="IPR035906">
    <property type="entry name" value="MetI-like_sf"/>
</dbReference>
<evidence type="ECO:0000256" key="5">
    <source>
        <dbReference type="ARBA" id="ARBA00022692"/>
    </source>
</evidence>
<feature type="transmembrane region" description="Helical" evidence="8">
    <location>
        <begin position="488"/>
        <end position="513"/>
    </location>
</feature>
<evidence type="ECO:0000313" key="10">
    <source>
        <dbReference type="Proteomes" id="UP000266677"/>
    </source>
</evidence>
<organism evidence="9 10">
    <name type="scientific">Nocardia panacis</name>
    <dbReference type="NCBI Taxonomy" id="2340916"/>
    <lineage>
        <taxon>Bacteria</taxon>
        <taxon>Bacillati</taxon>
        <taxon>Actinomycetota</taxon>
        <taxon>Actinomycetes</taxon>
        <taxon>Mycobacteriales</taxon>
        <taxon>Nocardiaceae</taxon>
        <taxon>Nocardia</taxon>
    </lineage>
</organism>
<evidence type="ECO:0000256" key="1">
    <source>
        <dbReference type="ARBA" id="ARBA00004651"/>
    </source>
</evidence>
<reference evidence="9 10" key="1">
    <citation type="submission" date="2018-09" db="EMBL/GenBank/DDBJ databases">
        <title>YIM PH21274 draft genome.</title>
        <authorList>
            <person name="Miao C."/>
        </authorList>
    </citation>
    <scope>NUCLEOTIDE SEQUENCE [LARGE SCALE GENOMIC DNA]</scope>
    <source>
        <strain evidence="9 10">YIM PH 21724</strain>
    </source>
</reference>
<dbReference type="RefSeq" id="WP_120036960.1">
    <property type="nucleotide sequence ID" value="NZ_QZFU01000006.1"/>
</dbReference>
<feature type="transmembrane region" description="Helical" evidence="8">
    <location>
        <begin position="125"/>
        <end position="145"/>
    </location>
</feature>
<keyword evidence="5 8" id="KW-0812">Transmembrane</keyword>
<feature type="transmembrane region" description="Helical" evidence="8">
    <location>
        <begin position="534"/>
        <end position="559"/>
    </location>
</feature>
<feature type="transmembrane region" description="Helical" evidence="8">
    <location>
        <begin position="260"/>
        <end position="282"/>
    </location>
</feature>
<evidence type="ECO:0000256" key="3">
    <source>
        <dbReference type="ARBA" id="ARBA00022475"/>
    </source>
</evidence>
<dbReference type="PANTHER" id="PTHR32243:SF50">
    <property type="entry name" value="MALTOSE_MALTODEXTRIN TRANSPORT SYSTEM PERMEASE PROTEIN MALG"/>
    <property type="match status" value="1"/>
</dbReference>
<feature type="transmembrane region" description="Helical" evidence="8">
    <location>
        <begin position="199"/>
        <end position="223"/>
    </location>
</feature>
<keyword evidence="2" id="KW-0813">Transport</keyword>
<keyword evidence="10" id="KW-1185">Reference proteome</keyword>
<dbReference type="OrthoDB" id="3515028at2"/>
<evidence type="ECO:0000256" key="4">
    <source>
        <dbReference type="ARBA" id="ARBA00022597"/>
    </source>
</evidence>
<dbReference type="GO" id="GO:0005886">
    <property type="term" value="C:plasma membrane"/>
    <property type="evidence" value="ECO:0007669"/>
    <property type="project" value="UniProtKB-SubCell"/>
</dbReference>
<evidence type="ECO:0000256" key="7">
    <source>
        <dbReference type="ARBA" id="ARBA00023136"/>
    </source>
</evidence>
<evidence type="ECO:0000256" key="2">
    <source>
        <dbReference type="ARBA" id="ARBA00022448"/>
    </source>
</evidence>
<feature type="transmembrane region" description="Helical" evidence="8">
    <location>
        <begin position="157"/>
        <end position="179"/>
    </location>
</feature>
<feature type="transmembrane region" description="Helical" evidence="8">
    <location>
        <begin position="451"/>
        <end position="468"/>
    </location>
</feature>
<comment type="subcellular location">
    <subcellularLocation>
        <location evidence="1">Cell membrane</location>
        <topology evidence="1">Multi-pass membrane protein</topology>
    </subcellularLocation>
</comment>
<feature type="transmembrane region" description="Helical" evidence="8">
    <location>
        <begin position="418"/>
        <end position="439"/>
    </location>
</feature>
<feature type="transmembrane region" description="Helical" evidence="8">
    <location>
        <begin position="97"/>
        <end position="119"/>
    </location>
</feature>
<dbReference type="EMBL" id="QZFU01000006">
    <property type="protein sequence ID" value="RJO79875.1"/>
    <property type="molecule type" value="Genomic_DNA"/>
</dbReference>
<feature type="transmembrane region" description="Helical" evidence="8">
    <location>
        <begin position="579"/>
        <end position="601"/>
    </location>
</feature>
<name>A0A3A4L0F0_9NOCA</name>
<dbReference type="Proteomes" id="UP000266677">
    <property type="component" value="Unassembled WGS sequence"/>
</dbReference>
<feature type="transmembrane region" description="Helical" evidence="8">
    <location>
        <begin position="67"/>
        <end position="85"/>
    </location>
</feature>
<proteinExistence type="predicted"/>
<dbReference type="Gene3D" id="1.10.3720.10">
    <property type="entry name" value="MetI-like"/>
    <property type="match status" value="2"/>
</dbReference>
<comment type="caution">
    <text evidence="9">The sequence shown here is derived from an EMBL/GenBank/DDBJ whole genome shotgun (WGS) entry which is preliminary data.</text>
</comment>
<feature type="transmembrane region" description="Helical" evidence="8">
    <location>
        <begin position="368"/>
        <end position="393"/>
    </location>
</feature>
<gene>
    <name evidence="9" type="ORF">D5S18_00965</name>
</gene>
<keyword evidence="3" id="KW-1003">Cell membrane</keyword>
<keyword evidence="6 8" id="KW-1133">Transmembrane helix</keyword>
<evidence type="ECO:0000313" key="9">
    <source>
        <dbReference type="EMBL" id="RJO79875.1"/>
    </source>
</evidence>
<feature type="transmembrane region" description="Helical" evidence="8">
    <location>
        <begin position="34"/>
        <end position="55"/>
    </location>
</feature>